<dbReference type="NCBIfam" id="NF004051">
    <property type="entry name" value="PRK05571.1"/>
    <property type="match status" value="1"/>
</dbReference>
<feature type="active site" description="Proton donor" evidence="3">
    <location>
        <position position="100"/>
    </location>
</feature>
<comment type="similarity">
    <text evidence="1">Belongs to the LacAB/RpiB family.</text>
</comment>
<dbReference type="NCBIfam" id="TIGR00689">
    <property type="entry name" value="rpiB_lacA_lacB"/>
    <property type="match status" value="1"/>
</dbReference>
<reference evidence="5" key="1">
    <citation type="submission" date="2016-10" db="EMBL/GenBank/DDBJ databases">
        <authorList>
            <person name="Varghese N."/>
            <person name="Submissions S."/>
        </authorList>
    </citation>
    <scope>NUCLEOTIDE SEQUENCE [LARGE SCALE GENOMIC DNA]</scope>
    <source>
        <strain evidence="5">DSM 2179</strain>
    </source>
</reference>
<dbReference type="InterPro" id="IPR004785">
    <property type="entry name" value="RpiB"/>
</dbReference>
<dbReference type="RefSeq" id="WP_091829229.1">
    <property type="nucleotide sequence ID" value="NZ_FNZK01000002.1"/>
</dbReference>
<dbReference type="PIRSF" id="PIRSF005384">
    <property type="entry name" value="RpiB_LacA_B"/>
    <property type="match status" value="1"/>
</dbReference>
<dbReference type="Pfam" id="PF02502">
    <property type="entry name" value="LacAB_rpiB"/>
    <property type="match status" value="1"/>
</dbReference>
<dbReference type="InterPro" id="IPR051812">
    <property type="entry name" value="SPI_LacAB/RpiB"/>
</dbReference>
<keyword evidence="2 4" id="KW-0413">Isomerase</keyword>
<dbReference type="InterPro" id="IPR003500">
    <property type="entry name" value="RpiB_LacA_LacB"/>
</dbReference>
<gene>
    <name evidence="4" type="ORF">SAMN05660742_102308</name>
</gene>
<dbReference type="Proteomes" id="UP000199662">
    <property type="component" value="Unassembled WGS sequence"/>
</dbReference>
<dbReference type="Gene3D" id="3.40.1400.10">
    <property type="entry name" value="Sugar-phosphate isomerase, RpiB/LacA/LacB"/>
    <property type="match status" value="1"/>
</dbReference>
<dbReference type="InterPro" id="IPR036569">
    <property type="entry name" value="RpiB_LacA_LacB_sf"/>
</dbReference>
<dbReference type="STRING" id="84035.SAMN05660742_102308"/>
<dbReference type="SUPFAM" id="SSF89623">
    <property type="entry name" value="Ribose/Galactose isomerase RpiB/AlsB"/>
    <property type="match status" value="1"/>
</dbReference>
<evidence type="ECO:0000256" key="3">
    <source>
        <dbReference type="PIRSR" id="PIRSR005384-1"/>
    </source>
</evidence>
<dbReference type="NCBIfam" id="TIGR01120">
    <property type="entry name" value="rpiB"/>
    <property type="match status" value="1"/>
</dbReference>
<dbReference type="GO" id="GO:0005975">
    <property type="term" value="P:carbohydrate metabolic process"/>
    <property type="evidence" value="ECO:0007669"/>
    <property type="project" value="InterPro"/>
</dbReference>
<dbReference type="AlphaFoldDB" id="A0A1H6VCW7"/>
<organism evidence="4 5">
    <name type="scientific">Propionispira arboris</name>
    <dbReference type="NCBI Taxonomy" id="84035"/>
    <lineage>
        <taxon>Bacteria</taxon>
        <taxon>Bacillati</taxon>
        <taxon>Bacillota</taxon>
        <taxon>Negativicutes</taxon>
        <taxon>Selenomonadales</taxon>
        <taxon>Selenomonadaceae</taxon>
        <taxon>Propionispira</taxon>
    </lineage>
</organism>
<evidence type="ECO:0000313" key="4">
    <source>
        <dbReference type="EMBL" id="SEJ02413.1"/>
    </source>
</evidence>
<protein>
    <submittedName>
        <fullName evidence="4">Ribose 5-phosphate isomerase B</fullName>
    </submittedName>
</protein>
<name>A0A1H6VCW7_9FIRM</name>
<keyword evidence="5" id="KW-1185">Reference proteome</keyword>
<evidence type="ECO:0000256" key="1">
    <source>
        <dbReference type="ARBA" id="ARBA00008754"/>
    </source>
</evidence>
<dbReference type="PANTHER" id="PTHR43732:SF1">
    <property type="entry name" value="RIBOSE 5-PHOSPHATE ISOMERASE"/>
    <property type="match status" value="1"/>
</dbReference>
<evidence type="ECO:0000256" key="2">
    <source>
        <dbReference type="ARBA" id="ARBA00023235"/>
    </source>
</evidence>
<accession>A0A1H6VCW7</accession>
<feature type="active site" description="Proton acceptor" evidence="3">
    <location>
        <position position="67"/>
    </location>
</feature>
<proteinExistence type="inferred from homology"/>
<dbReference type="GO" id="GO:0016861">
    <property type="term" value="F:intramolecular oxidoreductase activity, interconverting aldoses and ketoses"/>
    <property type="evidence" value="ECO:0007669"/>
    <property type="project" value="UniProtKB-ARBA"/>
</dbReference>
<evidence type="ECO:0000313" key="5">
    <source>
        <dbReference type="Proteomes" id="UP000199662"/>
    </source>
</evidence>
<dbReference type="PANTHER" id="PTHR43732">
    <property type="entry name" value="RIBOSE 5-PHOSPHATE ISOMERASE-RELATED"/>
    <property type="match status" value="1"/>
</dbReference>
<sequence length="152" mass="16738">MKQVVVIGSDHAGFLMKQIIAEKLRKDNFEVEDIGTDSEKSVDFAPIAKSVAENVANNLDKKGILICGTGIGMSIMANKVAGIRASLVHDLFSAHATREHNNSNILCMGARIIAVSMACEIVDTWLAAPFLKGKYEKRLDYITDYEKEHTKK</sequence>
<dbReference type="EMBL" id="FNZK01000002">
    <property type="protein sequence ID" value="SEJ02413.1"/>
    <property type="molecule type" value="Genomic_DNA"/>
</dbReference>